<dbReference type="EMBL" id="CP097092">
    <property type="protein sequence ID" value="UQF78808.1"/>
    <property type="molecule type" value="Genomic_DNA"/>
</dbReference>
<keyword evidence="1" id="KW-0547">Nucleotide-binding</keyword>
<dbReference type="Gene3D" id="1.10.246.80">
    <property type="match status" value="1"/>
</dbReference>
<evidence type="ECO:0000313" key="3">
    <source>
        <dbReference type="EMBL" id="UQF78808.1"/>
    </source>
</evidence>
<sequence length="297" mass="32418">MLRALRFACRLSFSIEEKTHQALTECALLLSQVASERIGSEVAQIVEAGHIAHAIKLGFPVLTVAIPELLPLQNFDQRSPYHAYDVLEHTARVCSATEAFTAGCATPALRWAALLHDIAKPEMFSVDADGRGHFYGHPEKGAVVAKALFKRLALSQHLSNEVCALVALHDYDVDVTTSSLRHMVALLAEASKSDGIALAYDLLTLKQADALAKANPYRSYAVTLEAMRTLLLHEAKRGIAQRPQELCVSGAEIMEVLSLQPGPAVGVCQRKLFELYLAGQVENRKEDLLAILAQGNW</sequence>
<organism evidence="3 4">
    <name type="scientific">Lancefieldella parvula</name>
    <dbReference type="NCBI Taxonomy" id="1382"/>
    <lineage>
        <taxon>Bacteria</taxon>
        <taxon>Bacillati</taxon>
        <taxon>Actinomycetota</taxon>
        <taxon>Coriobacteriia</taxon>
        <taxon>Coriobacteriales</taxon>
        <taxon>Atopobiaceae</taxon>
        <taxon>Lancefieldella</taxon>
    </lineage>
</organism>
<evidence type="ECO:0000256" key="1">
    <source>
        <dbReference type="ARBA" id="ARBA00022741"/>
    </source>
</evidence>
<dbReference type="CDD" id="cd00077">
    <property type="entry name" value="HDc"/>
    <property type="match status" value="1"/>
</dbReference>
<evidence type="ECO:0000313" key="4">
    <source>
        <dbReference type="Proteomes" id="UP000831562"/>
    </source>
</evidence>
<name>A0A9E7D5X9_9ACTN</name>
<protein>
    <submittedName>
        <fullName evidence="3">HD domain-containing protein</fullName>
    </submittedName>
</protein>
<dbReference type="InterPro" id="IPR006675">
    <property type="entry name" value="HDIG_dom"/>
</dbReference>
<feature type="domain" description="HD/PDEase" evidence="2">
    <location>
        <begin position="82"/>
        <end position="174"/>
    </location>
</feature>
<dbReference type="GO" id="GO:0000166">
    <property type="term" value="F:nucleotide binding"/>
    <property type="evidence" value="ECO:0007669"/>
    <property type="project" value="UniProtKB-KW"/>
</dbReference>
<reference evidence="3" key="1">
    <citation type="submission" date="2022-05" db="EMBL/GenBank/DDBJ databases">
        <title>Using nanopore sequencing to obtain complete genomes from saliva samples.</title>
        <authorList>
            <person name="Baker J.L."/>
        </authorList>
    </citation>
    <scope>NUCLEOTIDE SEQUENCE</scope>
    <source>
        <strain evidence="3">JCVI-JB-Lp32</strain>
    </source>
</reference>
<dbReference type="InterPro" id="IPR050124">
    <property type="entry name" value="tRNA_CCA-adding_enzyme"/>
</dbReference>
<dbReference type="SUPFAM" id="SSF81891">
    <property type="entry name" value="Poly A polymerase C-terminal region-like"/>
    <property type="match status" value="1"/>
</dbReference>
<dbReference type="InterPro" id="IPR003607">
    <property type="entry name" value="HD/PDEase_dom"/>
</dbReference>
<dbReference type="NCBIfam" id="TIGR00277">
    <property type="entry name" value="HDIG"/>
    <property type="match status" value="1"/>
</dbReference>
<dbReference type="SMART" id="SM00471">
    <property type="entry name" value="HDc"/>
    <property type="match status" value="1"/>
</dbReference>
<dbReference type="InterPro" id="IPR006674">
    <property type="entry name" value="HD_domain"/>
</dbReference>
<accession>A0A9E7D5X9</accession>
<dbReference type="Pfam" id="PF12627">
    <property type="entry name" value="PolyA_pol_RNAbd"/>
    <property type="match status" value="1"/>
</dbReference>
<dbReference type="Gene3D" id="1.10.3090.10">
    <property type="entry name" value="cca-adding enzyme, domain 2"/>
    <property type="match status" value="1"/>
</dbReference>
<dbReference type="PANTHER" id="PTHR47545">
    <property type="entry name" value="MULTIFUNCTIONAL CCA PROTEIN"/>
    <property type="match status" value="1"/>
</dbReference>
<gene>
    <name evidence="3" type="ORF">M3I19_02995</name>
</gene>
<evidence type="ECO:0000259" key="2">
    <source>
        <dbReference type="SMART" id="SM00471"/>
    </source>
</evidence>
<proteinExistence type="predicted"/>
<dbReference type="PANTHER" id="PTHR47545:SF1">
    <property type="entry name" value="MULTIFUNCTIONAL CCA PROTEIN"/>
    <property type="match status" value="1"/>
</dbReference>
<dbReference type="Pfam" id="PF01966">
    <property type="entry name" value="HD"/>
    <property type="match status" value="1"/>
</dbReference>
<dbReference type="AlphaFoldDB" id="A0A9E7D5X9"/>
<dbReference type="Proteomes" id="UP000831562">
    <property type="component" value="Chromosome"/>
</dbReference>
<dbReference type="InterPro" id="IPR032828">
    <property type="entry name" value="PolyA_RNA-bd"/>
</dbReference>